<dbReference type="InterPro" id="IPR050446">
    <property type="entry name" value="FAD-oxidoreductase/Apoptosis"/>
</dbReference>
<feature type="domain" description="FAD/NAD(P)-binding" evidence="5">
    <location>
        <begin position="21"/>
        <end position="317"/>
    </location>
</feature>
<dbReference type="SUPFAM" id="SSF51905">
    <property type="entry name" value="FAD/NAD(P)-binding domain"/>
    <property type="match status" value="1"/>
</dbReference>
<comment type="caution">
    <text evidence="7">The sequence shown here is derived from an EMBL/GenBank/DDBJ whole genome shotgun (WGS) entry which is preliminary data.</text>
</comment>
<dbReference type="PRINTS" id="PR00411">
    <property type="entry name" value="PNDRDTASEI"/>
</dbReference>
<dbReference type="Pfam" id="PF07992">
    <property type="entry name" value="Pyr_redox_2"/>
    <property type="match status" value="1"/>
</dbReference>
<sequence length="455" mass="45840">MPAPAADPGSVPPDPAAPPRSVLVVGAGLAGLRTVTELRSQGFDGDITVVGDELTAPYDRPPLSKELFSRTEPLWLSGEGYGDLGALADRVLRGYRAVHLEAEDGCVRVVVEPVDAGAAAAHPAGSAAARPPAGARVALEADAAVLAVGAHAVAPGAWTGAVFLHEAADADRLRTMLVPGTRLVVVGAGWIGAEVAGLAAAQGCRVSVVEAAPTPLARQVGTRVGALTVPWYAAAGVELRCDAPVAAVRPGEVELAGGEVLPADVVLAATGVRPATAWLAGALPLTPRGAVPVDESGRVVGGPPSVRAVGDCADMAVAGVGTVPGGHWDAALTHPAAVAAGLLGRNAPGTPAPYVFSTQLGHELTLVGRPHDGEEVVLRGDPATGPWTALYVTRDAYLPEDPAAGPARLVAGFTVDRPRDVSPLRKLLAGGARPVLDLEAALDPAVPLRRAVVQG</sequence>
<dbReference type="InterPro" id="IPR023753">
    <property type="entry name" value="FAD/NAD-binding_dom"/>
</dbReference>
<dbReference type="Proteomes" id="UP000222106">
    <property type="component" value="Unassembled WGS sequence"/>
</dbReference>
<reference evidence="7 8" key="1">
    <citation type="submission" date="2017-10" db="EMBL/GenBank/DDBJ databases">
        <title>Sequencing the genomes of 1000 actinobacteria strains.</title>
        <authorList>
            <person name="Klenk H.-P."/>
        </authorList>
    </citation>
    <scope>NUCLEOTIDE SEQUENCE [LARGE SCALE GENOMIC DNA]</scope>
    <source>
        <strain evidence="7 8">DSM 21838</strain>
    </source>
</reference>
<evidence type="ECO:0000256" key="1">
    <source>
        <dbReference type="ARBA" id="ARBA00001974"/>
    </source>
</evidence>
<dbReference type="InterPro" id="IPR036188">
    <property type="entry name" value="FAD/NAD-bd_sf"/>
</dbReference>
<keyword evidence="4" id="KW-0560">Oxidoreductase</keyword>
<dbReference type="InterPro" id="IPR016156">
    <property type="entry name" value="FAD/NAD-linked_Rdtase_dimer_sf"/>
</dbReference>
<dbReference type="InterPro" id="IPR028202">
    <property type="entry name" value="Reductase_C"/>
</dbReference>
<dbReference type="PANTHER" id="PTHR43557">
    <property type="entry name" value="APOPTOSIS-INDUCING FACTOR 1"/>
    <property type="match status" value="1"/>
</dbReference>
<keyword evidence="8" id="KW-1185">Reference proteome</keyword>
<evidence type="ECO:0000256" key="3">
    <source>
        <dbReference type="ARBA" id="ARBA00022827"/>
    </source>
</evidence>
<keyword evidence="3" id="KW-0274">FAD</keyword>
<dbReference type="PANTHER" id="PTHR43557:SF2">
    <property type="entry name" value="RIESKE DOMAIN-CONTAINING PROTEIN-RELATED"/>
    <property type="match status" value="1"/>
</dbReference>
<accession>A0A2A9EQK9</accession>
<dbReference type="GO" id="GO:0016651">
    <property type="term" value="F:oxidoreductase activity, acting on NAD(P)H"/>
    <property type="evidence" value="ECO:0007669"/>
    <property type="project" value="TreeGrafter"/>
</dbReference>
<evidence type="ECO:0000259" key="6">
    <source>
        <dbReference type="Pfam" id="PF14759"/>
    </source>
</evidence>
<dbReference type="Pfam" id="PF14759">
    <property type="entry name" value="Reductase_C"/>
    <property type="match status" value="1"/>
</dbReference>
<dbReference type="EMBL" id="PDJI01000004">
    <property type="protein sequence ID" value="PFG40530.1"/>
    <property type="molecule type" value="Genomic_DNA"/>
</dbReference>
<dbReference type="Gene3D" id="3.30.390.30">
    <property type="match status" value="1"/>
</dbReference>
<protein>
    <submittedName>
        <fullName evidence="7">NADPH-dependent 2,4-dienoyl-CoA reductase/sulfur reductase-like enzyme</fullName>
    </submittedName>
</protein>
<evidence type="ECO:0000313" key="8">
    <source>
        <dbReference type="Proteomes" id="UP000222106"/>
    </source>
</evidence>
<feature type="domain" description="Reductase C-terminal" evidence="6">
    <location>
        <begin position="356"/>
        <end position="451"/>
    </location>
</feature>
<gene>
    <name evidence="7" type="ORF">ATJ97_3060</name>
</gene>
<dbReference type="AlphaFoldDB" id="A0A2A9EQK9"/>
<evidence type="ECO:0000313" key="7">
    <source>
        <dbReference type="EMBL" id="PFG40530.1"/>
    </source>
</evidence>
<evidence type="ECO:0000256" key="4">
    <source>
        <dbReference type="ARBA" id="ARBA00023002"/>
    </source>
</evidence>
<evidence type="ECO:0000259" key="5">
    <source>
        <dbReference type="Pfam" id="PF07992"/>
    </source>
</evidence>
<name>A0A2A9EQK9_9MICO</name>
<evidence type="ECO:0000256" key="2">
    <source>
        <dbReference type="ARBA" id="ARBA00022630"/>
    </source>
</evidence>
<keyword evidence="2" id="KW-0285">Flavoprotein</keyword>
<proteinExistence type="predicted"/>
<dbReference type="PRINTS" id="PR00368">
    <property type="entry name" value="FADPNR"/>
</dbReference>
<dbReference type="SUPFAM" id="SSF55424">
    <property type="entry name" value="FAD/NAD-linked reductases, dimerisation (C-terminal) domain"/>
    <property type="match status" value="1"/>
</dbReference>
<organism evidence="7 8">
    <name type="scientific">Georgenia soli</name>
    <dbReference type="NCBI Taxonomy" id="638953"/>
    <lineage>
        <taxon>Bacteria</taxon>
        <taxon>Bacillati</taxon>
        <taxon>Actinomycetota</taxon>
        <taxon>Actinomycetes</taxon>
        <taxon>Micrococcales</taxon>
        <taxon>Bogoriellaceae</taxon>
        <taxon>Georgenia</taxon>
    </lineage>
</organism>
<dbReference type="Gene3D" id="3.50.50.60">
    <property type="entry name" value="FAD/NAD(P)-binding domain"/>
    <property type="match status" value="2"/>
</dbReference>
<dbReference type="GO" id="GO:0005737">
    <property type="term" value="C:cytoplasm"/>
    <property type="evidence" value="ECO:0007669"/>
    <property type="project" value="TreeGrafter"/>
</dbReference>
<comment type="cofactor">
    <cofactor evidence="1">
        <name>FAD</name>
        <dbReference type="ChEBI" id="CHEBI:57692"/>
    </cofactor>
</comment>